<gene>
    <name evidence="5" type="primary">hrcA</name>
    <name evidence="8" type="ORF">IV88_GL000022</name>
</gene>
<dbReference type="PIRSF" id="PIRSF005485">
    <property type="entry name" value="HrcA"/>
    <property type="match status" value="1"/>
</dbReference>
<dbReference type="GO" id="GO:0003700">
    <property type="term" value="F:DNA-binding transcription factor activity"/>
    <property type="evidence" value="ECO:0007669"/>
    <property type="project" value="InterPro"/>
</dbReference>
<dbReference type="SUPFAM" id="SSF46785">
    <property type="entry name" value="Winged helix' DNA-binding domain"/>
    <property type="match status" value="1"/>
</dbReference>
<comment type="function">
    <text evidence="5">Negative regulator of class I heat shock genes (grpE-dnaK-dnaJ and groELS operons). Prevents heat-shock induction of these operons.</text>
</comment>
<dbReference type="GO" id="GO:0045892">
    <property type="term" value="P:negative regulation of DNA-templated transcription"/>
    <property type="evidence" value="ECO:0007669"/>
    <property type="project" value="UniProtKB-UniRule"/>
</dbReference>
<comment type="similarity">
    <text evidence="5">Belongs to the HrcA family.</text>
</comment>
<dbReference type="InterPro" id="IPR021153">
    <property type="entry name" value="HrcA_C"/>
</dbReference>
<dbReference type="Gene3D" id="1.10.10.10">
    <property type="entry name" value="Winged helix-like DNA-binding domain superfamily/Winged helix DNA-binding domain"/>
    <property type="match status" value="1"/>
</dbReference>
<evidence type="ECO:0000259" key="6">
    <source>
        <dbReference type="Pfam" id="PF01628"/>
    </source>
</evidence>
<dbReference type="InterPro" id="IPR002571">
    <property type="entry name" value="HrcA"/>
</dbReference>
<keyword evidence="1 5" id="KW-0678">Repressor</keyword>
<keyword evidence="3 5" id="KW-0346">Stress response</keyword>
<evidence type="ECO:0000256" key="2">
    <source>
        <dbReference type="ARBA" id="ARBA00023015"/>
    </source>
</evidence>
<evidence type="ECO:0000256" key="5">
    <source>
        <dbReference type="HAMAP-Rule" id="MF_00081"/>
    </source>
</evidence>
<dbReference type="Gene3D" id="3.30.390.60">
    <property type="entry name" value="Heat-inducible transcription repressor hrca homolog, domain 3"/>
    <property type="match status" value="1"/>
</dbReference>
<dbReference type="PANTHER" id="PTHR34824">
    <property type="entry name" value="HEAT-INDUCIBLE TRANSCRIPTION REPRESSOR HRCA"/>
    <property type="match status" value="1"/>
</dbReference>
<feature type="domain" description="Heat-inducible transcription repressor HrcA C-terminal" evidence="6">
    <location>
        <begin position="111"/>
        <end position="328"/>
    </location>
</feature>
<dbReference type="Proteomes" id="UP000051249">
    <property type="component" value="Unassembled WGS sequence"/>
</dbReference>
<keyword evidence="2 5" id="KW-0805">Transcription regulation</keyword>
<dbReference type="HAMAP" id="MF_00081">
    <property type="entry name" value="HrcA"/>
    <property type="match status" value="1"/>
</dbReference>
<dbReference type="OrthoDB" id="9783139at2"/>
<evidence type="ECO:0000256" key="1">
    <source>
        <dbReference type="ARBA" id="ARBA00022491"/>
    </source>
</evidence>
<dbReference type="EMBL" id="JQCQ01000001">
    <property type="protein sequence ID" value="KRO26237.1"/>
    <property type="molecule type" value="Genomic_DNA"/>
</dbReference>
<evidence type="ECO:0000259" key="7">
    <source>
        <dbReference type="Pfam" id="PF08220"/>
    </source>
</evidence>
<keyword evidence="9" id="KW-1185">Reference proteome</keyword>
<reference evidence="8 9" key="1">
    <citation type="journal article" date="2015" name="Genome Announc.">
        <title>Expanding the biotechnology potential of lactobacilli through comparative genomics of 213 strains and associated genera.</title>
        <authorList>
            <person name="Sun Z."/>
            <person name="Harris H.M."/>
            <person name="McCann A."/>
            <person name="Guo C."/>
            <person name="Argimon S."/>
            <person name="Zhang W."/>
            <person name="Yang X."/>
            <person name="Jeffery I.B."/>
            <person name="Cooney J.C."/>
            <person name="Kagawa T.F."/>
            <person name="Liu W."/>
            <person name="Song Y."/>
            <person name="Salvetti E."/>
            <person name="Wrobel A."/>
            <person name="Rasinkangas P."/>
            <person name="Parkhill J."/>
            <person name="Rea M.C."/>
            <person name="O'Sullivan O."/>
            <person name="Ritari J."/>
            <person name="Douillard F.P."/>
            <person name="Paul Ross R."/>
            <person name="Yang R."/>
            <person name="Briner A.E."/>
            <person name="Felis G.E."/>
            <person name="de Vos W.M."/>
            <person name="Barrangou R."/>
            <person name="Klaenhammer T.R."/>
            <person name="Caufield P.W."/>
            <person name="Cui Y."/>
            <person name="Zhang H."/>
            <person name="O'Toole P.W."/>
        </authorList>
    </citation>
    <scope>NUCLEOTIDE SEQUENCE [LARGE SCALE GENOMIC DNA]</scope>
    <source>
        <strain evidence="8 9">DSM 23026</strain>
    </source>
</reference>
<comment type="caution">
    <text evidence="8">The sequence shown here is derived from an EMBL/GenBank/DDBJ whole genome shotgun (WGS) entry which is preliminary data.</text>
</comment>
<dbReference type="AlphaFoldDB" id="A0A0R2NQD3"/>
<dbReference type="InterPro" id="IPR036390">
    <property type="entry name" value="WH_DNA-bd_sf"/>
</dbReference>
<dbReference type="SUPFAM" id="SSF55781">
    <property type="entry name" value="GAF domain-like"/>
    <property type="match status" value="1"/>
</dbReference>
<proteinExistence type="inferred from homology"/>
<sequence length="353" mass="39409">MLKEVIKTLTERELLILEQIVREYTENDRPVGSKALVAVLPIKVSSATIRNDMAKLEEMGLIQKNHSSSGRIPSLKGYRYYVDHLIHPLAIKDDEVKKIHDSIGSQFDQVDDIVKTSTEMLSELTHYTVLSLKPNHEGSMLEGFRMVPLGNNSVMLILVADNGEVTSRKFMIPNSMTGEDLERVVRVLNDRLIGHPLSEVYATLTTNFQDGMSKYLKTSAGIIDVFSDVVSKYAANQFFVGGRLNVLNFSRTDDLNQIKNLLGMFNETDKVKALVGNPGDDLNVRIGDELRNSLLEDYSLVTATYDVGQHGQGMIAVLGPTSMQYSRMLGLVDAFRGQLAGRLIDYYQNIDDS</sequence>
<dbReference type="PATRIC" id="fig|480391.4.peg.24"/>
<name>A0A0R2NQD3_9LACO</name>
<evidence type="ECO:0000313" key="9">
    <source>
        <dbReference type="Proteomes" id="UP000051249"/>
    </source>
</evidence>
<dbReference type="GO" id="GO:0003677">
    <property type="term" value="F:DNA binding"/>
    <property type="evidence" value="ECO:0007669"/>
    <property type="project" value="InterPro"/>
</dbReference>
<dbReference type="InterPro" id="IPR023120">
    <property type="entry name" value="WHTH_transcript_rep_HrcA_IDD"/>
</dbReference>
<evidence type="ECO:0000256" key="4">
    <source>
        <dbReference type="ARBA" id="ARBA00023163"/>
    </source>
</evidence>
<feature type="domain" description="HTH deoR-type" evidence="7">
    <location>
        <begin position="42"/>
        <end position="66"/>
    </location>
</feature>
<evidence type="ECO:0000313" key="8">
    <source>
        <dbReference type="EMBL" id="KRO26237.1"/>
    </source>
</evidence>
<dbReference type="Pfam" id="PF01628">
    <property type="entry name" value="HrcA"/>
    <property type="match status" value="1"/>
</dbReference>
<dbReference type="NCBIfam" id="TIGR00331">
    <property type="entry name" value="hrcA"/>
    <property type="match status" value="1"/>
</dbReference>
<dbReference type="InterPro" id="IPR036388">
    <property type="entry name" value="WH-like_DNA-bd_sf"/>
</dbReference>
<dbReference type="Gene3D" id="3.30.450.40">
    <property type="match status" value="1"/>
</dbReference>
<evidence type="ECO:0000256" key="3">
    <source>
        <dbReference type="ARBA" id="ARBA00023016"/>
    </source>
</evidence>
<accession>A0A0R2NQD3</accession>
<dbReference type="PANTHER" id="PTHR34824:SF1">
    <property type="entry name" value="HEAT-INDUCIBLE TRANSCRIPTION REPRESSOR HRCA"/>
    <property type="match status" value="1"/>
</dbReference>
<organism evidence="8 9">
    <name type="scientific">Pediococcus argentinicus</name>
    <dbReference type="NCBI Taxonomy" id="480391"/>
    <lineage>
        <taxon>Bacteria</taxon>
        <taxon>Bacillati</taxon>
        <taxon>Bacillota</taxon>
        <taxon>Bacilli</taxon>
        <taxon>Lactobacillales</taxon>
        <taxon>Lactobacillaceae</taxon>
        <taxon>Pediococcus</taxon>
    </lineage>
</organism>
<protein>
    <recommendedName>
        <fullName evidence="5">Heat-inducible transcription repressor HrcA</fullName>
    </recommendedName>
</protein>
<keyword evidence="4 5" id="KW-0804">Transcription</keyword>
<dbReference type="Pfam" id="PF08220">
    <property type="entry name" value="HTH_DeoR"/>
    <property type="match status" value="1"/>
</dbReference>
<dbReference type="InterPro" id="IPR001034">
    <property type="entry name" value="DeoR_HTH"/>
</dbReference>
<dbReference type="InterPro" id="IPR029016">
    <property type="entry name" value="GAF-like_dom_sf"/>
</dbReference>